<name>A0ABQ4PWY4_9PROT</name>
<proteinExistence type="predicted"/>
<reference evidence="1" key="2">
    <citation type="journal article" date="2023" name="ISME Commun">
        <title>Characterization of a bloom-associated alphaproteobacterial lineage, 'Candidatus Phycosocius': insights into freshwater algal-bacterial interactions.</title>
        <authorList>
            <person name="Tanabe Y."/>
            <person name="Yamaguchi H."/>
            <person name="Yoshida M."/>
            <person name="Kai A."/>
            <person name="Okazaki Y."/>
        </authorList>
    </citation>
    <scope>NUCLEOTIDE SEQUENCE</scope>
    <source>
        <strain evidence="1">BOTRYCO-1</strain>
    </source>
</reference>
<keyword evidence="2" id="KW-1185">Reference proteome</keyword>
<dbReference type="EMBL" id="BPFZ01000011">
    <property type="protein sequence ID" value="GIU67589.1"/>
    <property type="molecule type" value="Genomic_DNA"/>
</dbReference>
<accession>A0ABQ4PWY4</accession>
<comment type="caution">
    <text evidence="1">The sequence shown here is derived from an EMBL/GenBank/DDBJ whole genome shotgun (WGS) entry which is preliminary data.</text>
</comment>
<reference evidence="1" key="1">
    <citation type="submission" date="2021-05" db="EMBL/GenBank/DDBJ databases">
        <authorList>
            <person name="Tanabe Y."/>
        </authorList>
    </citation>
    <scope>NUCLEOTIDE SEQUENCE</scope>
    <source>
        <strain evidence="1">BOTRYCO-1</strain>
    </source>
</reference>
<organism evidence="1 2">
    <name type="scientific">Candidatus Phycosocius spiralis</name>
    <dbReference type="NCBI Taxonomy" id="2815099"/>
    <lineage>
        <taxon>Bacteria</taxon>
        <taxon>Pseudomonadati</taxon>
        <taxon>Pseudomonadota</taxon>
        <taxon>Alphaproteobacteria</taxon>
        <taxon>Caulobacterales</taxon>
        <taxon>Caulobacterales incertae sedis</taxon>
        <taxon>Candidatus Phycosocius</taxon>
    </lineage>
</organism>
<evidence type="ECO:0000313" key="2">
    <source>
        <dbReference type="Proteomes" id="UP001161064"/>
    </source>
</evidence>
<evidence type="ECO:0000313" key="1">
    <source>
        <dbReference type="EMBL" id="GIU67589.1"/>
    </source>
</evidence>
<dbReference type="Pfam" id="PF13773">
    <property type="entry name" value="DUF4170"/>
    <property type="match status" value="1"/>
</dbReference>
<dbReference type="Gene3D" id="3.30.70.2400">
    <property type="entry name" value="Uncharacterised protein PF13773, DUF4170"/>
    <property type="match status" value="1"/>
</dbReference>
<dbReference type="RefSeq" id="WP_284360533.1">
    <property type="nucleotide sequence ID" value="NZ_BPFZ01000011.1"/>
</dbReference>
<protein>
    <submittedName>
        <fullName evidence="1">Inositol monophosphatase</fullName>
    </submittedName>
</protein>
<sequence>METTSSPKKQLLHLVIGGEMRNLDSVEFRDLTKLDYVGAYPNYAQARDAWKHAAQSSVDNAHMRYFVIHAHRLIDPNGPIPDDEDH</sequence>
<gene>
    <name evidence="1" type="ORF">PsB1_1743</name>
</gene>
<dbReference type="Proteomes" id="UP001161064">
    <property type="component" value="Unassembled WGS sequence"/>
</dbReference>
<dbReference type="InterPro" id="IPR025226">
    <property type="entry name" value="DUF4170"/>
</dbReference>